<keyword evidence="1" id="KW-0677">Repeat</keyword>
<dbReference type="AlphaFoldDB" id="A0A423KXH4"/>
<dbReference type="Proteomes" id="UP000285757">
    <property type="component" value="Unassembled WGS sequence"/>
</dbReference>
<protein>
    <recommendedName>
        <fullName evidence="3">Transporter-associated domain-containing protein</fullName>
    </recommendedName>
</protein>
<reference evidence="4 5" key="1">
    <citation type="submission" date="2016-10" db="EMBL/GenBank/DDBJ databases">
        <title>Comparative genome analysis of multiple Pseudomonas spp. focuses on biocontrol and plant growth promoting traits.</title>
        <authorList>
            <person name="Tao X.-Y."/>
            <person name="Taylor C.G."/>
        </authorList>
    </citation>
    <scope>NUCLEOTIDE SEQUENCE [LARGE SCALE GENOMIC DNA]</scope>
    <source>
        <strain evidence="4 5">24D3</strain>
    </source>
</reference>
<evidence type="ECO:0000313" key="4">
    <source>
        <dbReference type="EMBL" id="RON60757.1"/>
    </source>
</evidence>
<evidence type="ECO:0000256" key="1">
    <source>
        <dbReference type="ARBA" id="ARBA00022737"/>
    </source>
</evidence>
<dbReference type="InterPro" id="IPR016169">
    <property type="entry name" value="FAD-bd_PCMH_sub2"/>
</dbReference>
<dbReference type="EMBL" id="MOBU01000031">
    <property type="protein sequence ID" value="RON60757.1"/>
    <property type="molecule type" value="Genomic_DNA"/>
</dbReference>
<feature type="domain" description="Transporter-associated" evidence="3">
    <location>
        <begin position="13"/>
        <end position="91"/>
    </location>
</feature>
<dbReference type="InterPro" id="IPR036318">
    <property type="entry name" value="FAD-bd_PCMH-like_sf"/>
</dbReference>
<dbReference type="PANTHER" id="PTHR22777">
    <property type="entry name" value="HEMOLYSIN-RELATED"/>
    <property type="match status" value="1"/>
</dbReference>
<dbReference type="InterPro" id="IPR005170">
    <property type="entry name" value="Transptr-assoc_dom"/>
</dbReference>
<gene>
    <name evidence="4" type="ORF">BK671_25355</name>
</gene>
<dbReference type="GO" id="GO:0050660">
    <property type="term" value="F:flavin adenine dinucleotide binding"/>
    <property type="evidence" value="ECO:0007669"/>
    <property type="project" value="InterPro"/>
</dbReference>
<keyword evidence="2" id="KW-0129">CBS domain</keyword>
<dbReference type="Pfam" id="PF03471">
    <property type="entry name" value="CorC_HlyC"/>
    <property type="match status" value="1"/>
</dbReference>
<dbReference type="GO" id="GO:0005886">
    <property type="term" value="C:plasma membrane"/>
    <property type="evidence" value="ECO:0007669"/>
    <property type="project" value="TreeGrafter"/>
</dbReference>
<dbReference type="SUPFAM" id="SSF56176">
    <property type="entry name" value="FAD-binding/transporter-associated domain-like"/>
    <property type="match status" value="1"/>
</dbReference>
<sequence>MLPDASEIEGPNIVATDGGFLVSGALNLSQIREHIGFQAKATDDYQTLAGLVMSLLGRLPVIGGKLNWQEWTMTIVEVEERRVTRVLVKKE</sequence>
<evidence type="ECO:0000259" key="3">
    <source>
        <dbReference type="SMART" id="SM01091"/>
    </source>
</evidence>
<comment type="caution">
    <text evidence="4">The sequence shown here is derived from an EMBL/GenBank/DDBJ whole genome shotgun (WGS) entry which is preliminary data.</text>
</comment>
<organism evidence="4 5">
    <name type="scientific">Pseudomonas fluorescens</name>
    <dbReference type="NCBI Taxonomy" id="294"/>
    <lineage>
        <taxon>Bacteria</taxon>
        <taxon>Pseudomonadati</taxon>
        <taxon>Pseudomonadota</taxon>
        <taxon>Gammaproteobacteria</taxon>
        <taxon>Pseudomonadales</taxon>
        <taxon>Pseudomonadaceae</taxon>
        <taxon>Pseudomonas</taxon>
    </lineage>
</organism>
<evidence type="ECO:0000256" key="2">
    <source>
        <dbReference type="ARBA" id="ARBA00023122"/>
    </source>
</evidence>
<evidence type="ECO:0000313" key="5">
    <source>
        <dbReference type="Proteomes" id="UP000285757"/>
    </source>
</evidence>
<proteinExistence type="predicted"/>
<dbReference type="PANTHER" id="PTHR22777:SF30">
    <property type="entry name" value="UPF0053 PROTEIN YEGH"/>
    <property type="match status" value="1"/>
</dbReference>
<name>A0A423KXH4_PSEFL</name>
<dbReference type="Gene3D" id="3.30.465.10">
    <property type="match status" value="1"/>
</dbReference>
<dbReference type="SMART" id="SM01091">
    <property type="entry name" value="CorC_HlyC"/>
    <property type="match status" value="1"/>
</dbReference>
<accession>A0A423KXH4</accession>